<dbReference type="SUPFAM" id="SSF50156">
    <property type="entry name" value="PDZ domain-like"/>
    <property type="match status" value="1"/>
</dbReference>
<proteinExistence type="predicted"/>
<dbReference type="Proteomes" id="UP001302486">
    <property type="component" value="Chromosome"/>
</dbReference>
<sequence>MKLITFLIALCFVIQKPNTQKIEKNNDTGNMSFELIKEKIIIPVQIGNKTFRFLVDTGGIFEISEEVQNQFNFNQTKSITIVDINRKEVEIKSVIVPEIKLGNWSFKNRKAIVSDLHSKYPYSCFELDGMIGRDFFDKVILHFNYATKTFRLTENEHIIEVNKSNRTKMKLSHRGLPNLQLRLNGKKEYIEFDSGSGDFYSPKTNNVEKRLTKSNTNKALKFTGEFSFGVSMDDIKISNRYKEKVKSLQLGSTTFNDFYSQFSKISAPRIGARILKYGAVTLDYKNGWFYFKPYKPNQKIEPFKTFGFDVAIQNGYYKIKWVLDNSDAQRLGMRSGDKVLSINNVSTNNIDEDCFGYLNGYSFKNKQRITVVFLNNQGIEKSIELEKIVFE</sequence>
<dbReference type="Pfam" id="PF13650">
    <property type="entry name" value="Asp_protease_2"/>
    <property type="match status" value="1"/>
</dbReference>
<reference evidence="2" key="1">
    <citation type="submission" date="2024-06" db="EMBL/GenBank/DDBJ databases">
        <title>Hwangdonia haimaensis gen. nov., sp. nov., a member of the family Flavobacteriaceae isolated from the haima cold seep.</title>
        <authorList>
            <person name="Li J."/>
        </authorList>
    </citation>
    <scope>NUCLEOTIDE SEQUENCE [LARGE SCALE GENOMIC DNA]</scope>
    <source>
        <strain evidence="2">SCSIO 19198</strain>
    </source>
</reference>
<organism evidence="1 2">
    <name type="scientific">Hwangdonia lutea</name>
    <dbReference type="NCBI Taxonomy" id="3075823"/>
    <lineage>
        <taxon>Bacteria</taxon>
        <taxon>Pseudomonadati</taxon>
        <taxon>Bacteroidota</taxon>
        <taxon>Flavobacteriia</taxon>
        <taxon>Flavobacteriales</taxon>
        <taxon>Flavobacteriaceae</taxon>
        <taxon>Hwangdonia</taxon>
    </lineage>
</organism>
<protein>
    <submittedName>
        <fullName evidence="1">Aspartyl protease family protein</fullName>
    </submittedName>
</protein>
<dbReference type="EMBL" id="CP136521">
    <property type="protein sequence ID" value="WOD42335.1"/>
    <property type="molecule type" value="Genomic_DNA"/>
</dbReference>
<dbReference type="InterPro" id="IPR034122">
    <property type="entry name" value="Retropepsin-like_bacterial"/>
</dbReference>
<dbReference type="CDD" id="cd05483">
    <property type="entry name" value="retropepsin_like_bacteria"/>
    <property type="match status" value="1"/>
</dbReference>
<dbReference type="AlphaFoldDB" id="A0AA97EKL1"/>
<keyword evidence="1" id="KW-0378">Hydrolase</keyword>
<gene>
    <name evidence="1" type="ORF">RNZ46_10025</name>
</gene>
<keyword evidence="1" id="KW-0645">Protease</keyword>
<dbReference type="SUPFAM" id="SSF50630">
    <property type="entry name" value="Acid proteases"/>
    <property type="match status" value="1"/>
</dbReference>
<dbReference type="Gene3D" id="2.40.70.10">
    <property type="entry name" value="Acid Proteases"/>
    <property type="match status" value="1"/>
</dbReference>
<dbReference type="GO" id="GO:0008233">
    <property type="term" value="F:peptidase activity"/>
    <property type="evidence" value="ECO:0007669"/>
    <property type="project" value="UniProtKB-KW"/>
</dbReference>
<dbReference type="KEGG" id="hws:RNZ46_10025"/>
<dbReference type="RefSeq" id="WP_316982069.1">
    <property type="nucleotide sequence ID" value="NZ_CP136521.1"/>
</dbReference>
<evidence type="ECO:0000313" key="1">
    <source>
        <dbReference type="EMBL" id="WOD42335.1"/>
    </source>
</evidence>
<keyword evidence="2" id="KW-1185">Reference proteome</keyword>
<accession>A0AA97EKL1</accession>
<dbReference type="InterPro" id="IPR036034">
    <property type="entry name" value="PDZ_sf"/>
</dbReference>
<name>A0AA97EKL1_9FLAO</name>
<dbReference type="GO" id="GO:0006508">
    <property type="term" value="P:proteolysis"/>
    <property type="evidence" value="ECO:0007669"/>
    <property type="project" value="UniProtKB-KW"/>
</dbReference>
<dbReference type="Gene3D" id="2.30.42.10">
    <property type="match status" value="1"/>
</dbReference>
<evidence type="ECO:0000313" key="2">
    <source>
        <dbReference type="Proteomes" id="UP001302486"/>
    </source>
</evidence>
<dbReference type="InterPro" id="IPR021109">
    <property type="entry name" value="Peptidase_aspartic_dom_sf"/>
</dbReference>